<evidence type="ECO:0000313" key="3">
    <source>
        <dbReference type="Proteomes" id="UP000824681"/>
    </source>
</evidence>
<evidence type="ECO:0000313" key="2">
    <source>
        <dbReference type="EMBL" id="QYC41489.1"/>
    </source>
</evidence>
<dbReference type="Pfam" id="PF08898">
    <property type="entry name" value="DUF1843"/>
    <property type="match status" value="1"/>
</dbReference>
<dbReference type="EMBL" id="CP068985">
    <property type="protein sequence ID" value="QYC41489.1"/>
    <property type="molecule type" value="Genomic_DNA"/>
</dbReference>
<feature type="domain" description="DUF1843" evidence="1">
    <location>
        <begin position="4"/>
        <end position="53"/>
    </location>
</feature>
<protein>
    <recommendedName>
        <fullName evidence="1">DUF1843 domain-containing protein</fullName>
    </recommendedName>
</protein>
<sequence length="57" mass="6392">MPILYGPAIQEAIARGDVAEMRRLVTEAEEHIKEWGNVPLALELLKVELMKAEYQAG</sequence>
<name>A0ABX8U409_9ACTN</name>
<gene>
    <name evidence="2" type="ORF">Nocox_19400</name>
</gene>
<reference evidence="2 3" key="1">
    <citation type="journal article" date="2021" name="ACS Chem. Biol.">
        <title>Genomic-Led Discovery of a Novel Glycopeptide Antibiotic by Nonomuraea coxensis DSM 45129.</title>
        <authorList>
            <person name="Yushchuk O."/>
            <person name="Vior N.M."/>
            <person name="Andreo-Vidal A."/>
            <person name="Berini F."/>
            <person name="Ruckert C."/>
            <person name="Busche T."/>
            <person name="Binda E."/>
            <person name="Kalinowski J."/>
            <person name="Truman A.W."/>
            <person name="Marinelli F."/>
        </authorList>
    </citation>
    <scope>NUCLEOTIDE SEQUENCE [LARGE SCALE GENOMIC DNA]</scope>
    <source>
        <strain evidence="2 3">DSM 45129</strain>
    </source>
</reference>
<dbReference type="Proteomes" id="UP000824681">
    <property type="component" value="Chromosome"/>
</dbReference>
<accession>A0ABX8U409</accession>
<organism evidence="2 3">
    <name type="scientific">Nonomuraea coxensis DSM 45129</name>
    <dbReference type="NCBI Taxonomy" id="1122611"/>
    <lineage>
        <taxon>Bacteria</taxon>
        <taxon>Bacillati</taxon>
        <taxon>Actinomycetota</taxon>
        <taxon>Actinomycetes</taxon>
        <taxon>Streptosporangiales</taxon>
        <taxon>Streptosporangiaceae</taxon>
        <taxon>Nonomuraea</taxon>
    </lineage>
</organism>
<evidence type="ECO:0000259" key="1">
    <source>
        <dbReference type="Pfam" id="PF08898"/>
    </source>
</evidence>
<proteinExistence type="predicted"/>
<dbReference type="InterPro" id="IPR014994">
    <property type="entry name" value="DUF1843"/>
</dbReference>
<keyword evidence="3" id="KW-1185">Reference proteome</keyword>
<dbReference type="RefSeq" id="WP_020539730.1">
    <property type="nucleotide sequence ID" value="NZ_CP068985.1"/>
</dbReference>